<organism evidence="2 3">
    <name type="scientific">Flavobacterium kayseriense</name>
    <dbReference type="NCBI Taxonomy" id="2764714"/>
    <lineage>
        <taxon>Bacteria</taxon>
        <taxon>Pseudomonadati</taxon>
        <taxon>Bacteroidota</taxon>
        <taxon>Flavobacteriia</taxon>
        <taxon>Flavobacteriales</taxon>
        <taxon>Flavobacteriaceae</taxon>
        <taxon>Flavobacterium</taxon>
    </lineage>
</organism>
<reference evidence="2 3" key="1">
    <citation type="submission" date="2020-08" db="EMBL/GenBank/DDBJ databases">
        <title>Description of novel Flavobacterium F-380 isolate.</title>
        <authorList>
            <person name="Saticioglu I.B."/>
            <person name="Duman M."/>
            <person name="Altun S."/>
        </authorList>
    </citation>
    <scope>NUCLEOTIDE SEQUENCE [LARGE SCALE GENOMIC DNA]</scope>
    <source>
        <strain evidence="2 3">F-380</strain>
    </source>
</reference>
<evidence type="ECO:0000313" key="3">
    <source>
        <dbReference type="Proteomes" id="UP000629963"/>
    </source>
</evidence>
<accession>A0ABR7J940</accession>
<dbReference type="Gene3D" id="3.20.80.10">
    <property type="entry name" value="Regulatory factor, effector binding domain"/>
    <property type="match status" value="1"/>
</dbReference>
<dbReference type="RefSeq" id="WP_187010536.1">
    <property type="nucleotide sequence ID" value="NZ_JACRUI010000004.1"/>
</dbReference>
<comment type="caution">
    <text evidence="2">The sequence shown here is derived from an EMBL/GenBank/DDBJ whole genome shotgun (WGS) entry which is preliminary data.</text>
</comment>
<sequence length="394" mass="44409">MRILKYLFLLFLLSLVALSIFIATQKGEFLIERSKIINSSTTSVYNYVNDYRNWEDFGTWSDQDPEMKFRYPENTSGKGASYSWEGKEGAGNMVTLFTKENDSIAQRMNFDGNTSTVNWKFKDTIGGTKVTWSTKGKMDFFFKIYSALNGGVDKVIGTMYEKSLVNLDKNLVYEIKTFSIKDDGLVTKPQLYYVAQTFTSEISKINKNFKIVVPKITSFCADNDINSNGNPFIIYHSYDTILGLAKISIALPIESEIFLSAGSDINSGKLVNFEAVKVTLTGDYSHTKKAYDKALAVLNQKQVQRDPKYAFIAMYKKGRSEVRNPSKWITEIYIPLLPKVQPVREYIPSPQASTDSAASAEPLPAKNSDPAKAKKKVESKNTIAPKAIEEEFEF</sequence>
<gene>
    <name evidence="2" type="ORF">H8R23_11510</name>
</gene>
<dbReference type="SUPFAM" id="SSF55961">
    <property type="entry name" value="Bet v1-like"/>
    <property type="match status" value="1"/>
</dbReference>
<evidence type="ECO:0000313" key="2">
    <source>
        <dbReference type="EMBL" id="MBC5842035.1"/>
    </source>
</evidence>
<feature type="region of interest" description="Disordered" evidence="1">
    <location>
        <begin position="349"/>
        <end position="380"/>
    </location>
</feature>
<dbReference type="InterPro" id="IPR011256">
    <property type="entry name" value="Reg_factor_effector_dom_sf"/>
</dbReference>
<dbReference type="CDD" id="cd07818">
    <property type="entry name" value="SRPBCC_1"/>
    <property type="match status" value="1"/>
</dbReference>
<feature type="compositionally biased region" description="Basic and acidic residues" evidence="1">
    <location>
        <begin position="369"/>
        <end position="379"/>
    </location>
</feature>
<keyword evidence="3" id="KW-1185">Reference proteome</keyword>
<proteinExistence type="predicted"/>
<evidence type="ECO:0000256" key="1">
    <source>
        <dbReference type="SAM" id="MobiDB-lite"/>
    </source>
</evidence>
<dbReference type="InterPro" id="IPR023393">
    <property type="entry name" value="START-like_dom_sf"/>
</dbReference>
<name>A0ABR7J940_9FLAO</name>
<protein>
    <submittedName>
        <fullName evidence="2">SRPBCC family protein</fullName>
    </submittedName>
</protein>
<dbReference type="Gene3D" id="3.30.530.20">
    <property type="match status" value="1"/>
</dbReference>
<dbReference type="Proteomes" id="UP000629963">
    <property type="component" value="Unassembled WGS sequence"/>
</dbReference>
<dbReference type="EMBL" id="JACRUJ010000004">
    <property type="protein sequence ID" value="MBC5842035.1"/>
    <property type="molecule type" value="Genomic_DNA"/>
</dbReference>